<evidence type="ECO:0000313" key="1">
    <source>
        <dbReference type="EMBL" id="ABQ06671.1"/>
    </source>
</evidence>
<name>A5FDQ2_FLAJ1</name>
<protein>
    <recommendedName>
        <fullName evidence="3">Adenylate kinase</fullName>
    </recommendedName>
</protein>
<dbReference type="AlphaFoldDB" id="A5FDQ2"/>
<dbReference type="STRING" id="376686.Fjoh_3657"/>
<dbReference type="EMBL" id="CP000685">
    <property type="protein sequence ID" value="ABQ06671.1"/>
    <property type="molecule type" value="Genomic_DNA"/>
</dbReference>
<dbReference type="KEGG" id="fjo:Fjoh_3657"/>
<proteinExistence type="predicted"/>
<keyword evidence="2" id="KW-1185">Reference proteome</keyword>
<evidence type="ECO:0008006" key="3">
    <source>
        <dbReference type="Google" id="ProtNLM"/>
    </source>
</evidence>
<dbReference type="RefSeq" id="WP_012025638.1">
    <property type="nucleotide sequence ID" value="NC_009441.1"/>
</dbReference>
<evidence type="ECO:0000313" key="2">
    <source>
        <dbReference type="Proteomes" id="UP000006694"/>
    </source>
</evidence>
<sequence length="173" mass="19681">MSRKIIFIGGIHGSGKGTVCEILKTRTDLTHLTASEVLKWQEISTSQEKKVSDIDQMQNRLLTNLNKIISNNKTYLLDGHYSILNKDGVPEKIPTQTFKDIDPSKLILLTADPKVIKNRIEKRDALIYDINLITEFQNLEISFATEISTLLQIPLLCIDSEELNLEQLLNFIK</sequence>
<dbReference type="Proteomes" id="UP000006694">
    <property type="component" value="Chromosome"/>
</dbReference>
<dbReference type="HOGENOM" id="CLU_094604_1_0_10"/>
<dbReference type="Pfam" id="PF13207">
    <property type="entry name" value="AAA_17"/>
    <property type="match status" value="1"/>
</dbReference>
<dbReference type="InterPro" id="IPR027417">
    <property type="entry name" value="P-loop_NTPase"/>
</dbReference>
<dbReference type="OrthoDB" id="1850524at2"/>
<dbReference type="Gene3D" id="3.40.50.300">
    <property type="entry name" value="P-loop containing nucleotide triphosphate hydrolases"/>
    <property type="match status" value="1"/>
</dbReference>
<gene>
    <name evidence="1" type="ordered locus">Fjoh_3657</name>
</gene>
<reference evidence="1 2" key="1">
    <citation type="journal article" date="2009" name="Appl. Environ. Microbiol.">
        <title>Novel features of the polysaccharide-digesting gliding bacterium Flavobacterium johnsoniae as revealed by genome sequence analysis.</title>
        <authorList>
            <person name="McBride M.J."/>
            <person name="Xie G."/>
            <person name="Martens E.C."/>
            <person name="Lapidus A."/>
            <person name="Henrissat B."/>
            <person name="Rhodes R.G."/>
            <person name="Goltsman E."/>
            <person name="Wang W."/>
            <person name="Xu J."/>
            <person name="Hunnicutt D.W."/>
            <person name="Staroscik A.M."/>
            <person name="Hoover T.R."/>
            <person name="Cheng Y.Q."/>
            <person name="Stein J.L."/>
        </authorList>
    </citation>
    <scope>NUCLEOTIDE SEQUENCE [LARGE SCALE GENOMIC DNA]</scope>
    <source>
        <strain evidence="2">ATCC 17061 / DSM 2064 / JCM 8514 / BCRC 14874 / CCUG 350202 / NBRC 14942 / NCIMB 11054 / UW101</strain>
    </source>
</reference>
<accession>A5FDQ2</accession>
<dbReference type="GeneID" id="31766572"/>
<dbReference type="eggNOG" id="COG2019">
    <property type="taxonomic scope" value="Bacteria"/>
</dbReference>
<dbReference type="SUPFAM" id="SSF52540">
    <property type="entry name" value="P-loop containing nucleoside triphosphate hydrolases"/>
    <property type="match status" value="1"/>
</dbReference>
<organism evidence="1 2">
    <name type="scientific">Flavobacterium johnsoniae (strain ATCC 17061 / DSM 2064 / JCM 8514 / BCRC 14874 / CCUG 350202 / NBRC 14942 / NCIMB 11054 / UW101)</name>
    <name type="common">Cytophaga johnsonae</name>
    <dbReference type="NCBI Taxonomy" id="376686"/>
    <lineage>
        <taxon>Bacteria</taxon>
        <taxon>Pseudomonadati</taxon>
        <taxon>Bacteroidota</taxon>
        <taxon>Flavobacteriia</taxon>
        <taxon>Flavobacteriales</taxon>
        <taxon>Flavobacteriaceae</taxon>
        <taxon>Flavobacterium</taxon>
    </lineage>
</organism>